<protein>
    <submittedName>
        <fullName evidence="9">DUF421 domain-containing protein</fullName>
    </submittedName>
</protein>
<feature type="transmembrane region" description="Helical" evidence="7">
    <location>
        <begin position="30"/>
        <end position="50"/>
    </location>
</feature>
<evidence type="ECO:0000259" key="8">
    <source>
        <dbReference type="Pfam" id="PF04239"/>
    </source>
</evidence>
<feature type="transmembrane region" description="Helical" evidence="7">
    <location>
        <begin position="56"/>
        <end position="78"/>
    </location>
</feature>
<comment type="caution">
    <text evidence="9">The sequence shown here is derived from an EMBL/GenBank/DDBJ whole genome shotgun (WGS) entry which is preliminary data.</text>
</comment>
<feature type="domain" description="YetF C-terminal" evidence="8">
    <location>
        <begin position="79"/>
        <end position="211"/>
    </location>
</feature>
<evidence type="ECO:0000256" key="5">
    <source>
        <dbReference type="ARBA" id="ARBA00022989"/>
    </source>
</evidence>
<evidence type="ECO:0000256" key="7">
    <source>
        <dbReference type="SAM" id="Phobius"/>
    </source>
</evidence>
<reference evidence="9" key="2">
    <citation type="journal article" date="2021" name="PeerJ">
        <title>Extensive microbial diversity within the chicken gut microbiome revealed by metagenomics and culture.</title>
        <authorList>
            <person name="Gilroy R."/>
            <person name="Ravi A."/>
            <person name="Getino M."/>
            <person name="Pursley I."/>
            <person name="Horton D.L."/>
            <person name="Alikhan N.F."/>
            <person name="Baker D."/>
            <person name="Gharbi K."/>
            <person name="Hall N."/>
            <person name="Watson M."/>
            <person name="Adriaenssens E.M."/>
            <person name="Foster-Nyarko E."/>
            <person name="Jarju S."/>
            <person name="Secka A."/>
            <person name="Antonio M."/>
            <person name="Oren A."/>
            <person name="Chaudhuri R.R."/>
            <person name="La Ragione R."/>
            <person name="Hildebrand F."/>
            <person name="Pallen M.J."/>
        </authorList>
    </citation>
    <scope>NUCLEOTIDE SEQUENCE</scope>
    <source>
        <strain evidence="9">ChiSxjej2B14-6234</strain>
    </source>
</reference>
<proteinExistence type="inferred from homology"/>
<dbReference type="Gene3D" id="3.30.240.20">
    <property type="entry name" value="bsu07140 like domains"/>
    <property type="match status" value="2"/>
</dbReference>
<dbReference type="EMBL" id="DVFJ01000017">
    <property type="protein sequence ID" value="HIQ71717.1"/>
    <property type="molecule type" value="Genomic_DNA"/>
</dbReference>
<name>A0A9D0Z9J1_9FIRM</name>
<comment type="subcellular location">
    <subcellularLocation>
        <location evidence="1">Cell membrane</location>
        <topology evidence="1">Multi-pass membrane protein</topology>
    </subcellularLocation>
</comment>
<reference evidence="9" key="1">
    <citation type="submission" date="2020-10" db="EMBL/GenBank/DDBJ databases">
        <authorList>
            <person name="Gilroy R."/>
        </authorList>
    </citation>
    <scope>NUCLEOTIDE SEQUENCE</scope>
    <source>
        <strain evidence="9">ChiSxjej2B14-6234</strain>
    </source>
</reference>
<sequence length="239" mass="26128">MLTVCARTVLLFAITVVAVRAMGKRQLAQLQPFEVVITLMIAELAAVPMGDVGLSLYSGVVSILTLLFLHSLITVASFRSRRLRALICGRPSVLVRRGQVQLSELRRLCFDLDDLLEGMRAQGLLNVADVETAVLETNGALNAFARSQRRPPTAQEMGVRTPYEGMPLLLVLDGQVQAPALGACGRDEAWLLSQLREMGFAGAGELLLCSLDTQGELFAQARGGEPRRLRAMEPQEVRW</sequence>
<accession>A0A9D0Z9J1</accession>
<dbReference type="Pfam" id="PF04239">
    <property type="entry name" value="DUF421"/>
    <property type="match status" value="1"/>
</dbReference>
<dbReference type="PANTHER" id="PTHR34582:SF6">
    <property type="entry name" value="UPF0702 TRANSMEMBRANE PROTEIN YCAP"/>
    <property type="match status" value="1"/>
</dbReference>
<keyword evidence="4 7" id="KW-0812">Transmembrane</keyword>
<feature type="transmembrane region" description="Helical" evidence="7">
    <location>
        <begin position="6"/>
        <end position="23"/>
    </location>
</feature>
<evidence type="ECO:0000256" key="2">
    <source>
        <dbReference type="ARBA" id="ARBA00006448"/>
    </source>
</evidence>
<organism evidence="9 10">
    <name type="scientific">Candidatus Onthenecus intestinigallinarum</name>
    <dbReference type="NCBI Taxonomy" id="2840875"/>
    <lineage>
        <taxon>Bacteria</taxon>
        <taxon>Bacillati</taxon>
        <taxon>Bacillota</taxon>
        <taxon>Clostridia</taxon>
        <taxon>Eubacteriales</taxon>
        <taxon>Candidatus Onthenecus</taxon>
    </lineage>
</organism>
<comment type="similarity">
    <text evidence="2">Belongs to the UPF0702 family.</text>
</comment>
<evidence type="ECO:0000256" key="3">
    <source>
        <dbReference type="ARBA" id="ARBA00022475"/>
    </source>
</evidence>
<keyword evidence="3" id="KW-1003">Cell membrane</keyword>
<evidence type="ECO:0000256" key="4">
    <source>
        <dbReference type="ARBA" id="ARBA00022692"/>
    </source>
</evidence>
<dbReference type="InterPro" id="IPR007353">
    <property type="entry name" value="DUF421"/>
</dbReference>
<dbReference type="AlphaFoldDB" id="A0A9D0Z9J1"/>
<evidence type="ECO:0000313" key="10">
    <source>
        <dbReference type="Proteomes" id="UP000886887"/>
    </source>
</evidence>
<keyword evidence="5 7" id="KW-1133">Transmembrane helix</keyword>
<dbReference type="Proteomes" id="UP000886887">
    <property type="component" value="Unassembled WGS sequence"/>
</dbReference>
<keyword evidence="6 7" id="KW-0472">Membrane</keyword>
<dbReference type="PANTHER" id="PTHR34582">
    <property type="entry name" value="UPF0702 TRANSMEMBRANE PROTEIN YCAP"/>
    <property type="match status" value="1"/>
</dbReference>
<evidence type="ECO:0000256" key="6">
    <source>
        <dbReference type="ARBA" id="ARBA00023136"/>
    </source>
</evidence>
<evidence type="ECO:0000313" key="9">
    <source>
        <dbReference type="EMBL" id="HIQ71717.1"/>
    </source>
</evidence>
<evidence type="ECO:0000256" key="1">
    <source>
        <dbReference type="ARBA" id="ARBA00004651"/>
    </source>
</evidence>
<dbReference type="InterPro" id="IPR023090">
    <property type="entry name" value="UPF0702_alpha/beta_dom_sf"/>
</dbReference>
<dbReference type="GO" id="GO:0005886">
    <property type="term" value="C:plasma membrane"/>
    <property type="evidence" value="ECO:0007669"/>
    <property type="project" value="UniProtKB-SubCell"/>
</dbReference>
<gene>
    <name evidence="9" type="ORF">IAB73_05870</name>
</gene>